<dbReference type="Gene3D" id="3.40.50.2000">
    <property type="entry name" value="Glycogen Phosphorylase B"/>
    <property type="match status" value="2"/>
</dbReference>
<name>A0A0J1B878_RHOIS</name>
<dbReference type="GO" id="GO:0016757">
    <property type="term" value="F:glycosyltransferase activity"/>
    <property type="evidence" value="ECO:0007669"/>
    <property type="project" value="InterPro"/>
</dbReference>
<dbReference type="EMBL" id="LECT01000043">
    <property type="protein sequence ID" value="KLU02912.1"/>
    <property type="molecule type" value="Genomic_DNA"/>
</dbReference>
<comment type="caution">
    <text evidence="2">The sequence shown here is derived from an EMBL/GenBank/DDBJ whole genome shotgun (WGS) entry which is preliminary data.</text>
</comment>
<sequence>MKLENPVHQQWLMTVNEKKIRKSAMPIVVWWGSPCRAIMPVFRELARTWNAPIKVIACNALSSSRQSMGWNLPDLGRAELVTFKDGLSPAQASEIVKDNTDSFHLVGSYQKAVPSIESSIHSCIEASIPFGVLSEAPLNMLHGPMRPIKELYLTKLLPKRVKATIQHARFIANLSGSDKSSLAQLGWPASKIHPFGYYPELDYQQNEREPIPTDIICLGLQDHFKGADILLRAVAIAKRDGNSYNVTITGDGKRKKKLESLARSLRIDRQIDFSGLVSREELERRWRGARILVAPGRYEPWGIRVNESILKGVPVVCSNGLGASELVDESGAGLVFATGDTKDLAKCITTLLRNEESRLECHRRALNYSTQISPNAAAERLKTIVLEAIESMNQASC</sequence>
<dbReference type="PANTHER" id="PTHR12526">
    <property type="entry name" value="GLYCOSYLTRANSFERASE"/>
    <property type="match status" value="1"/>
</dbReference>
<dbReference type="Pfam" id="PF00534">
    <property type="entry name" value="Glycos_transf_1"/>
    <property type="match status" value="1"/>
</dbReference>
<dbReference type="STRING" id="595434.RISK_005208"/>
<reference evidence="2" key="1">
    <citation type="submission" date="2015-05" db="EMBL/GenBank/DDBJ databases">
        <title>Permanent draft genome of Rhodopirellula islandicus K833.</title>
        <authorList>
            <person name="Kizina J."/>
            <person name="Richter M."/>
            <person name="Glockner F.O."/>
            <person name="Harder J."/>
        </authorList>
    </citation>
    <scope>NUCLEOTIDE SEQUENCE [LARGE SCALE GENOMIC DNA]</scope>
    <source>
        <strain evidence="2">K833</strain>
    </source>
</reference>
<evidence type="ECO:0000259" key="1">
    <source>
        <dbReference type="Pfam" id="PF00534"/>
    </source>
</evidence>
<dbReference type="SUPFAM" id="SSF53756">
    <property type="entry name" value="UDP-Glycosyltransferase/glycogen phosphorylase"/>
    <property type="match status" value="1"/>
</dbReference>
<dbReference type="AlphaFoldDB" id="A0A0J1B878"/>
<proteinExistence type="predicted"/>
<accession>A0A0J1B878</accession>
<gene>
    <name evidence="2" type="ORF">RISK_005208</name>
</gene>
<dbReference type="CDD" id="cd03801">
    <property type="entry name" value="GT4_PimA-like"/>
    <property type="match status" value="1"/>
</dbReference>
<organism evidence="2 3">
    <name type="scientific">Rhodopirellula islandica</name>
    <dbReference type="NCBI Taxonomy" id="595434"/>
    <lineage>
        <taxon>Bacteria</taxon>
        <taxon>Pseudomonadati</taxon>
        <taxon>Planctomycetota</taxon>
        <taxon>Planctomycetia</taxon>
        <taxon>Pirellulales</taxon>
        <taxon>Pirellulaceae</taxon>
        <taxon>Rhodopirellula</taxon>
    </lineage>
</organism>
<keyword evidence="3" id="KW-1185">Reference proteome</keyword>
<protein>
    <submittedName>
        <fullName evidence="2">Glycosyltransferase</fullName>
    </submittedName>
</protein>
<dbReference type="PATRIC" id="fig|595434.4.peg.4942"/>
<dbReference type="InterPro" id="IPR001296">
    <property type="entry name" value="Glyco_trans_1"/>
</dbReference>
<dbReference type="RefSeq" id="WP_083435086.1">
    <property type="nucleotide sequence ID" value="NZ_LECT01000043.1"/>
</dbReference>
<evidence type="ECO:0000313" key="2">
    <source>
        <dbReference type="EMBL" id="KLU02912.1"/>
    </source>
</evidence>
<feature type="domain" description="Glycosyl transferase family 1" evidence="1">
    <location>
        <begin position="213"/>
        <end position="365"/>
    </location>
</feature>
<dbReference type="Proteomes" id="UP000036367">
    <property type="component" value="Unassembled WGS sequence"/>
</dbReference>
<evidence type="ECO:0000313" key="3">
    <source>
        <dbReference type="Proteomes" id="UP000036367"/>
    </source>
</evidence>
<dbReference type="OrthoDB" id="9795746at2"/>